<evidence type="ECO:0000313" key="3">
    <source>
        <dbReference type="Proteomes" id="UP000315115"/>
    </source>
</evidence>
<dbReference type="InterPro" id="IPR040607">
    <property type="entry name" value="ALP_N"/>
</dbReference>
<reference evidence="3" key="1">
    <citation type="submission" date="2019-07" db="EMBL/GenBank/DDBJ databases">
        <title>Complete Genome Sequences of Vibrion rotiferianus strain AM7.</title>
        <authorList>
            <person name="Miyazaki K."/>
            <person name="Wiseschart A."/>
            <person name="Pootanakit K."/>
            <person name="Ishimori K."/>
            <person name="Kitahara K."/>
        </authorList>
    </citation>
    <scope>NUCLEOTIDE SEQUENCE [LARGE SCALE GENOMIC DNA]</scope>
    <source>
        <strain evidence="3">AM7</strain>
        <plasmid evidence="3">pam7 dna</plasmid>
    </source>
</reference>
<protein>
    <recommendedName>
        <fullName evidence="1">Actin-like protein N-terminal domain-containing protein</fullName>
    </recommendedName>
</protein>
<dbReference type="Gene3D" id="3.30.420.40">
    <property type="match status" value="2"/>
</dbReference>
<evidence type="ECO:0000259" key="1">
    <source>
        <dbReference type="Pfam" id="PF17989"/>
    </source>
</evidence>
<evidence type="ECO:0000313" key="2">
    <source>
        <dbReference type="EMBL" id="BBL92329.1"/>
    </source>
</evidence>
<dbReference type="AlphaFoldDB" id="A0A510IF42"/>
<dbReference type="SUPFAM" id="SSF53067">
    <property type="entry name" value="Actin-like ATPase domain"/>
    <property type="match status" value="2"/>
</dbReference>
<sequence>MKIAQDIGSGLTKYTTGKLKGFFPSLVGCVDEVDTVSSTLGLHPAHAFRYKEKIYLTGDVAGAKVDHKALLNTQTDDFALTDGNLVLVLSSILAACLDNKNNEFGSSVEEKIRALSSLEEPLKISTCLGLPIAKFADNHNAYNNKIKGVHTVQLLTGEEIQFDIQDILVLPQCAATIYTLQAMSPKVDWSKRHVGLIDVGTHTLGLACFFSGNFVPDESDGFSNAGMYHMATKTRQSLETFTHSPLRIDRILNGFRMGEMMLNGNNVDLVNFVESLDPLREDVKKYLTDVWNLGGDREVVIVGGGSSYFAPAIKKMIPHAILLEPDLNKNIFAVVDGMYQHFEASHG</sequence>
<dbReference type="Pfam" id="PF17989">
    <property type="entry name" value="ALP_N"/>
    <property type="match status" value="1"/>
</dbReference>
<geneLocation type="plasmid" evidence="3">
    <name>pam7 dna</name>
</geneLocation>
<keyword evidence="2" id="KW-0614">Plasmid</keyword>
<organism evidence="2 3">
    <name type="scientific">Vibrio rotiferianus</name>
    <dbReference type="NCBI Taxonomy" id="190895"/>
    <lineage>
        <taxon>Bacteria</taxon>
        <taxon>Pseudomonadati</taxon>
        <taxon>Pseudomonadota</taxon>
        <taxon>Gammaproteobacteria</taxon>
        <taxon>Vibrionales</taxon>
        <taxon>Vibrionaceae</taxon>
        <taxon>Vibrio</taxon>
    </lineage>
</organism>
<dbReference type="Proteomes" id="UP000315115">
    <property type="component" value="Plasmid pAM7"/>
</dbReference>
<dbReference type="EMBL" id="AP019800">
    <property type="protein sequence ID" value="BBL92329.1"/>
    <property type="molecule type" value="Genomic_DNA"/>
</dbReference>
<feature type="domain" description="Actin-like protein N-terminal" evidence="1">
    <location>
        <begin position="5"/>
        <end position="173"/>
    </location>
</feature>
<proteinExistence type="predicted"/>
<gene>
    <name evidence="2" type="ORF">VroAM7_49820</name>
</gene>
<name>A0A510IF42_9VIBR</name>
<dbReference type="RefSeq" id="WP_143694294.1">
    <property type="nucleotide sequence ID" value="NZ_AP019800.1"/>
</dbReference>
<dbReference type="InterPro" id="IPR043129">
    <property type="entry name" value="ATPase_NBD"/>
</dbReference>
<accession>A0A510IF42</accession>